<dbReference type="SUPFAM" id="SSF49354">
    <property type="entry name" value="PapD-like"/>
    <property type="match status" value="1"/>
</dbReference>
<dbReference type="Pfam" id="PF00635">
    <property type="entry name" value="Motile_Sperm"/>
    <property type="match status" value="1"/>
</dbReference>
<protein>
    <submittedName>
        <fullName evidence="4">Coatomer subunit beta'-3</fullName>
    </submittedName>
</protein>
<dbReference type="InterPro" id="IPR050844">
    <property type="entry name" value="Coatomer_complex_subunit"/>
</dbReference>
<dbReference type="FunFam" id="2.130.10.10:FF:002472">
    <property type="entry name" value="Cysteine-rich receptor-like protein kinase 26"/>
    <property type="match status" value="1"/>
</dbReference>
<dbReference type="Pfam" id="PF00400">
    <property type="entry name" value="WD40"/>
    <property type="match status" value="1"/>
</dbReference>
<evidence type="ECO:0000256" key="1">
    <source>
        <dbReference type="ARBA" id="ARBA00022574"/>
    </source>
</evidence>
<evidence type="ECO:0000313" key="4">
    <source>
        <dbReference type="EMBL" id="AQK70292.1"/>
    </source>
</evidence>
<gene>
    <name evidence="4" type="ORF">ZEAMMB73_Zm00001d016193</name>
</gene>
<dbReference type="SMR" id="A0A1D6H673"/>
<dbReference type="PANTHER" id="PTHR19876">
    <property type="entry name" value="COATOMER"/>
    <property type="match status" value="1"/>
</dbReference>
<dbReference type="InParanoid" id="A0A1D6H673"/>
<dbReference type="InterPro" id="IPR008962">
    <property type="entry name" value="PapD-like_sf"/>
</dbReference>
<feature type="domain" description="MSP" evidence="3">
    <location>
        <begin position="82"/>
        <end position="202"/>
    </location>
</feature>
<name>A0A1D6H673_MAIZE</name>
<dbReference type="SUPFAM" id="SSF50978">
    <property type="entry name" value="WD40 repeat-like"/>
    <property type="match status" value="2"/>
</dbReference>
<dbReference type="eggNOG" id="KOG0378">
    <property type="taxonomic scope" value="Eukaryota"/>
</dbReference>
<dbReference type="InterPro" id="IPR001680">
    <property type="entry name" value="WD40_rpt"/>
</dbReference>
<dbReference type="OMA" id="GWECART"/>
<sequence>MSPVTSIISLPNSPYLIIGSEDGTVHLWRSPSFRIERILQIGCTRPVRSLCLVGSKRVLIEKMGEVSIMDIDTSIKEPPELLLHVHPTTLVFELQPGKLSQCSMQLTNDTDQHMAFKLSSTDSVDWLEQFLPWYGIVAARSTYTLILNVFLERDTAEKRFCDMILESCTCEYNDNNMYSATTYWEKFVDQETKKVVNEVKLTALLSSSQHRQSIVAPDKVSWVEKPWIRLLSVDAHPTEPWIITGHECGHLAIRNHDTQMLLCSFKVSRGGVFCVKFIAQKQWFICSSGEGFIHVFSYETQEIQNVNNFRAYDDNSRWLPISLAVHPSRPYVLSWCRYDSEIIMKLWDWDKGWECARTFRSGGINVDHIAFDPKETNRFVATDCLDGKVMIWSLDSPEPEYHLPKTDFKGIMFLEFFTRYGRQCLIIAHEDHKAHVWDFRLRKFVSEKRKLLSREASVFLRPNVSLLLTPSSKGTCRFWDAKKFSFYGVIDNSAGGDVLGIACLMGSKTR</sequence>
<dbReference type="PANTHER" id="PTHR19876:SF72">
    <property type="entry name" value="COATOMER WD ASSOCIATED REGION DOMAIN-CONTAINING PROTEIN"/>
    <property type="match status" value="1"/>
</dbReference>
<dbReference type="AlphaFoldDB" id="A0A1D6H673"/>
<dbReference type="InterPro" id="IPR036322">
    <property type="entry name" value="WD40_repeat_dom_sf"/>
</dbReference>
<organism evidence="4">
    <name type="scientific">Zea mays</name>
    <name type="common">Maize</name>
    <dbReference type="NCBI Taxonomy" id="4577"/>
    <lineage>
        <taxon>Eukaryota</taxon>
        <taxon>Viridiplantae</taxon>
        <taxon>Streptophyta</taxon>
        <taxon>Embryophyta</taxon>
        <taxon>Tracheophyta</taxon>
        <taxon>Spermatophyta</taxon>
        <taxon>Magnoliopsida</taxon>
        <taxon>Liliopsida</taxon>
        <taxon>Poales</taxon>
        <taxon>Poaceae</taxon>
        <taxon>PACMAD clade</taxon>
        <taxon>Panicoideae</taxon>
        <taxon>Andropogonodae</taxon>
        <taxon>Andropogoneae</taxon>
        <taxon>Tripsacinae</taxon>
        <taxon>Zea</taxon>
    </lineage>
</organism>
<dbReference type="InterPro" id="IPR000535">
    <property type="entry name" value="MSP_dom"/>
</dbReference>
<dbReference type="EMBL" id="CM000781">
    <property type="protein sequence ID" value="AQK70292.1"/>
    <property type="molecule type" value="Genomic_DNA"/>
</dbReference>
<proteinExistence type="predicted"/>
<keyword evidence="1" id="KW-0853">WD repeat</keyword>
<evidence type="ECO:0000256" key="2">
    <source>
        <dbReference type="ARBA" id="ARBA00022737"/>
    </source>
</evidence>
<dbReference type="Gene3D" id="2.60.40.10">
    <property type="entry name" value="Immunoglobulins"/>
    <property type="match status" value="1"/>
</dbReference>
<dbReference type="PaxDb" id="4577-GRMZM2G394122_P01"/>
<dbReference type="InterPro" id="IPR013783">
    <property type="entry name" value="Ig-like_fold"/>
</dbReference>
<dbReference type="InterPro" id="IPR015943">
    <property type="entry name" value="WD40/YVTN_repeat-like_dom_sf"/>
</dbReference>
<dbReference type="ExpressionAtlas" id="A0A1D6H673">
    <property type="expression patterns" value="baseline and differential"/>
</dbReference>
<dbReference type="FunFam" id="2.60.40.10:FF:003872">
    <property type="match status" value="1"/>
</dbReference>
<reference evidence="4" key="1">
    <citation type="submission" date="2015-12" db="EMBL/GenBank/DDBJ databases">
        <title>Update maize B73 reference genome by single molecule sequencing technologies.</title>
        <authorList>
            <consortium name="Maize Genome Sequencing Project"/>
            <person name="Ware D."/>
        </authorList>
    </citation>
    <scope>NUCLEOTIDE SEQUENCE</scope>
    <source>
        <tissue evidence="4">Seedling</tissue>
    </source>
</reference>
<dbReference type="SMART" id="SM00320">
    <property type="entry name" value="WD40"/>
    <property type="match status" value="4"/>
</dbReference>
<dbReference type="PROSITE" id="PS50202">
    <property type="entry name" value="MSP"/>
    <property type="match status" value="1"/>
</dbReference>
<dbReference type="STRING" id="4577.A0A1D6H673"/>
<dbReference type="Gene3D" id="2.130.10.10">
    <property type="entry name" value="YVTN repeat-like/Quinoprotein amine dehydrogenase"/>
    <property type="match status" value="2"/>
</dbReference>
<dbReference type="PROSITE" id="PS50082">
    <property type="entry name" value="WD_REPEATS_2"/>
    <property type="match status" value="1"/>
</dbReference>
<evidence type="ECO:0000259" key="3">
    <source>
        <dbReference type="PROSITE" id="PS50202"/>
    </source>
</evidence>
<keyword evidence="2" id="KW-0677">Repeat</keyword>
<accession>A0A1D6H673</accession>